<dbReference type="Proteomes" id="UP001064489">
    <property type="component" value="Chromosome 5"/>
</dbReference>
<evidence type="ECO:0000313" key="1">
    <source>
        <dbReference type="EMBL" id="KAI9177505.1"/>
    </source>
</evidence>
<reference evidence="1" key="2">
    <citation type="submission" date="2023-02" db="EMBL/GenBank/DDBJ databases">
        <authorList>
            <person name="Swenson N.G."/>
            <person name="Wegrzyn J.L."/>
            <person name="Mcevoy S.L."/>
        </authorList>
    </citation>
    <scope>NUCLEOTIDE SEQUENCE</scope>
    <source>
        <strain evidence="1">91603</strain>
        <tissue evidence="1">Leaf</tissue>
    </source>
</reference>
<comment type="caution">
    <text evidence="1">The sequence shown here is derived from an EMBL/GenBank/DDBJ whole genome shotgun (WGS) entry which is preliminary data.</text>
</comment>
<reference evidence="1" key="1">
    <citation type="journal article" date="2022" name="Plant J.">
        <title>Strategies of tolerance reflected in two North American maple genomes.</title>
        <authorList>
            <person name="McEvoy S.L."/>
            <person name="Sezen U.U."/>
            <person name="Trouern-Trend A."/>
            <person name="McMahon S.M."/>
            <person name="Schaberg P.G."/>
            <person name="Yang J."/>
            <person name="Wegrzyn J.L."/>
            <person name="Swenson N.G."/>
        </authorList>
    </citation>
    <scope>NUCLEOTIDE SEQUENCE</scope>
    <source>
        <strain evidence="1">91603</strain>
    </source>
</reference>
<keyword evidence="2" id="KW-1185">Reference proteome</keyword>
<protein>
    <submittedName>
        <fullName evidence="1">Uncharacterized protein</fullName>
    </submittedName>
</protein>
<sequence length="86" mass="9177">MEHLEGAEVVGLLKLAHILGYYNSQMYGWDVRGENVYCIPSTFEAVVVGNQPQVGAADIGGVGDLGLASKATIIRKPVGEEDRFVG</sequence>
<organism evidence="1 2">
    <name type="scientific">Acer negundo</name>
    <name type="common">Box elder</name>
    <dbReference type="NCBI Taxonomy" id="4023"/>
    <lineage>
        <taxon>Eukaryota</taxon>
        <taxon>Viridiplantae</taxon>
        <taxon>Streptophyta</taxon>
        <taxon>Embryophyta</taxon>
        <taxon>Tracheophyta</taxon>
        <taxon>Spermatophyta</taxon>
        <taxon>Magnoliopsida</taxon>
        <taxon>eudicotyledons</taxon>
        <taxon>Gunneridae</taxon>
        <taxon>Pentapetalae</taxon>
        <taxon>rosids</taxon>
        <taxon>malvids</taxon>
        <taxon>Sapindales</taxon>
        <taxon>Sapindaceae</taxon>
        <taxon>Hippocastanoideae</taxon>
        <taxon>Acereae</taxon>
        <taxon>Acer</taxon>
    </lineage>
</organism>
<accession>A0AAD5NQN8</accession>
<name>A0AAD5NQN8_ACENE</name>
<gene>
    <name evidence="1" type="ORF">LWI28_016098</name>
</gene>
<evidence type="ECO:0000313" key="2">
    <source>
        <dbReference type="Proteomes" id="UP001064489"/>
    </source>
</evidence>
<proteinExistence type="predicted"/>
<dbReference type="AlphaFoldDB" id="A0AAD5NQN8"/>
<dbReference type="EMBL" id="JAJSOW010000102">
    <property type="protein sequence ID" value="KAI9177505.1"/>
    <property type="molecule type" value="Genomic_DNA"/>
</dbReference>